<evidence type="ECO:0000313" key="6">
    <source>
        <dbReference type="Proteomes" id="UP000009022"/>
    </source>
</evidence>
<feature type="non-terminal residue" evidence="5">
    <location>
        <position position="1"/>
    </location>
</feature>
<dbReference type="OrthoDB" id="21221at2759"/>
<dbReference type="MEROPS" id="C97.001"/>
<keyword evidence="2" id="KW-0645">Protease</keyword>
<protein>
    <recommendedName>
        <fullName evidence="4">PPPDE domain-containing protein</fullName>
    </recommendedName>
</protein>
<dbReference type="PANTHER" id="PTHR12378:SF7">
    <property type="entry name" value="DESUMOYLATING ISOPEPTIDASE 1"/>
    <property type="match status" value="1"/>
</dbReference>
<dbReference type="GO" id="GO:0008233">
    <property type="term" value="F:peptidase activity"/>
    <property type="evidence" value="ECO:0007669"/>
    <property type="project" value="UniProtKB-KW"/>
</dbReference>
<comment type="similarity">
    <text evidence="1">Belongs to the DeSI family.</text>
</comment>
<dbReference type="Pfam" id="PF05903">
    <property type="entry name" value="Peptidase_C97"/>
    <property type="match status" value="1"/>
</dbReference>
<dbReference type="RefSeq" id="XP_002109561.1">
    <property type="nucleotide sequence ID" value="XM_002109525.1"/>
</dbReference>
<feature type="domain" description="PPPDE" evidence="4">
    <location>
        <begin position="1"/>
        <end position="141"/>
    </location>
</feature>
<dbReference type="Proteomes" id="UP000009022">
    <property type="component" value="Unassembled WGS sequence"/>
</dbReference>
<dbReference type="GO" id="GO:0006611">
    <property type="term" value="P:protein export from nucleus"/>
    <property type="evidence" value="ECO:0000318"/>
    <property type="project" value="GO_Central"/>
</dbReference>
<name>B3RPZ4_TRIAD</name>
<evidence type="ECO:0000313" key="5">
    <source>
        <dbReference type="EMBL" id="EDV27727.1"/>
    </source>
</evidence>
<evidence type="ECO:0000256" key="1">
    <source>
        <dbReference type="ARBA" id="ARBA00008140"/>
    </source>
</evidence>
<dbReference type="PANTHER" id="PTHR12378">
    <property type="entry name" value="DESUMOYLATING ISOPEPTIDASE"/>
    <property type="match status" value="1"/>
</dbReference>
<dbReference type="CTD" id="6751318"/>
<gene>
    <name evidence="5" type="ORF">TRIADDRAFT_17307</name>
</gene>
<dbReference type="eggNOG" id="KOG0324">
    <property type="taxonomic scope" value="Eukaryota"/>
</dbReference>
<dbReference type="PROSITE" id="PS51858">
    <property type="entry name" value="PPPDE"/>
    <property type="match status" value="1"/>
</dbReference>
<organism evidence="5 6">
    <name type="scientific">Trichoplax adhaerens</name>
    <name type="common">Trichoplax reptans</name>
    <dbReference type="NCBI Taxonomy" id="10228"/>
    <lineage>
        <taxon>Eukaryota</taxon>
        <taxon>Metazoa</taxon>
        <taxon>Placozoa</taxon>
        <taxon>Uniplacotomia</taxon>
        <taxon>Trichoplacea</taxon>
        <taxon>Trichoplacidae</taxon>
        <taxon>Trichoplax</taxon>
    </lineage>
</organism>
<dbReference type="FunCoup" id="B3RPZ4">
    <property type="interactions" value="469"/>
</dbReference>
<dbReference type="HOGENOM" id="CLU_101028_0_0_1"/>
<reference evidence="5 6" key="1">
    <citation type="journal article" date="2008" name="Nature">
        <title>The Trichoplax genome and the nature of placozoans.</title>
        <authorList>
            <person name="Srivastava M."/>
            <person name="Begovic E."/>
            <person name="Chapman J."/>
            <person name="Putnam N.H."/>
            <person name="Hellsten U."/>
            <person name="Kawashima T."/>
            <person name="Kuo A."/>
            <person name="Mitros T."/>
            <person name="Salamov A."/>
            <person name="Carpenter M.L."/>
            <person name="Signorovitch A.Y."/>
            <person name="Moreno M.A."/>
            <person name="Kamm K."/>
            <person name="Grimwood J."/>
            <person name="Schmutz J."/>
            <person name="Shapiro H."/>
            <person name="Grigoriev I.V."/>
            <person name="Buss L.W."/>
            <person name="Schierwater B."/>
            <person name="Dellaporta S.L."/>
            <person name="Rokhsar D.S."/>
        </authorList>
    </citation>
    <scope>NUCLEOTIDE SEQUENCE [LARGE SCALE GENOMIC DNA]</scope>
    <source>
        <strain evidence="5 6">Grell-BS-1999</strain>
    </source>
</reference>
<sequence length="156" mass="17281">VQVYIYDLSFGLANQMSLAMLGRHIEGIWHTSIVHFGREYFFSSRGIENCAPGMTAIGQPLRKHDLGESQLDADIFMEYLTTIGNERFRLGTYDLFNHNCNTFTNEVGQFLTGNSIPSYITNLPSEVLSTPFGGMIRQFMSSMNDGPGGGVPISSP</sequence>
<keyword evidence="6" id="KW-1185">Reference proteome</keyword>
<dbReference type="AlphaFoldDB" id="B3RPZ4"/>
<evidence type="ECO:0000256" key="2">
    <source>
        <dbReference type="ARBA" id="ARBA00022670"/>
    </source>
</evidence>
<dbReference type="InterPro" id="IPR008580">
    <property type="entry name" value="PPPDE_dom"/>
</dbReference>
<dbReference type="InterPro" id="IPR042266">
    <property type="entry name" value="PPPDE_sf"/>
</dbReference>
<dbReference type="Gene3D" id="3.90.1720.30">
    <property type="entry name" value="PPPDE domains"/>
    <property type="match status" value="1"/>
</dbReference>
<feature type="non-terminal residue" evidence="5">
    <location>
        <position position="156"/>
    </location>
</feature>
<dbReference type="SMART" id="SM01179">
    <property type="entry name" value="DUF862"/>
    <property type="match status" value="1"/>
</dbReference>
<evidence type="ECO:0000259" key="4">
    <source>
        <dbReference type="PROSITE" id="PS51858"/>
    </source>
</evidence>
<dbReference type="EMBL" id="DS985242">
    <property type="protein sequence ID" value="EDV27727.1"/>
    <property type="molecule type" value="Genomic_DNA"/>
</dbReference>
<dbReference type="STRING" id="10228.B3RPZ4"/>
<dbReference type="PhylomeDB" id="B3RPZ4"/>
<accession>B3RPZ4</accession>
<dbReference type="GeneID" id="6751318"/>
<proteinExistence type="inferred from homology"/>
<evidence type="ECO:0000256" key="3">
    <source>
        <dbReference type="ARBA" id="ARBA00022801"/>
    </source>
</evidence>
<dbReference type="OMA" id="HLMLGKQ"/>
<dbReference type="KEGG" id="tad:TRIADDRAFT_17307"/>
<keyword evidence="3" id="KW-0378">Hydrolase</keyword>
<dbReference type="GO" id="GO:0032434">
    <property type="term" value="P:regulation of proteasomal ubiquitin-dependent protein catabolic process"/>
    <property type="evidence" value="ECO:0000318"/>
    <property type="project" value="GO_Central"/>
</dbReference>
<dbReference type="InParanoid" id="B3RPZ4"/>
<dbReference type="GO" id="GO:0006508">
    <property type="term" value="P:proteolysis"/>
    <property type="evidence" value="ECO:0007669"/>
    <property type="project" value="UniProtKB-KW"/>
</dbReference>